<dbReference type="Pfam" id="PF00327">
    <property type="entry name" value="Ribosomal_L30"/>
    <property type="match status" value="1"/>
</dbReference>
<dbReference type="Gene3D" id="3.30.1390.20">
    <property type="entry name" value="Ribosomal protein L30, ferredoxin-like fold domain"/>
    <property type="match status" value="1"/>
</dbReference>
<gene>
    <name evidence="6" type="ORF">HGM15179_015286</name>
</gene>
<dbReference type="AlphaFoldDB" id="A0A8K1LFA7"/>
<keyword evidence="2" id="KW-0689">Ribosomal protein</keyword>
<sequence length="326" mass="37457">WVDTDITHSGKNLLISQKGSQSGTEENARWRSHHFPFFLPIKECSGFGGIHFHLLSKSTWALLAAGALHSHGPGSANWSYTAGSPRWREDTAVSNLLKKRKAYLAIKATQAKQALLNKRKQQTGKQIQFRRLETFVRDSWRKRRDDARLRRMEQRPGHAAAPQESKLAFVVRTEDIKGVTKRVKRVMELLRLRKNYTGVFVKLSPLSLKMLRVVEPYVAWGYPNLKSVRELILKRGQAKIKKKRVPLTDNVLIEEHLGGCGIICLEDLIHEIYSTGRYFKRVTSFLWPFHLSVARHASRNRVGFLKEMGRPGYRGDAINQLIRQLN</sequence>
<protein>
    <recommendedName>
        <fullName evidence="8">Ribosomal protein L7-like 1</fullName>
    </recommendedName>
</protein>
<evidence type="ECO:0000313" key="7">
    <source>
        <dbReference type="Proteomes" id="UP000796761"/>
    </source>
</evidence>
<dbReference type="GO" id="GO:0003735">
    <property type="term" value="F:structural constituent of ribosome"/>
    <property type="evidence" value="ECO:0007669"/>
    <property type="project" value="TreeGrafter"/>
</dbReference>
<dbReference type="InterPro" id="IPR039699">
    <property type="entry name" value="Ribosomal_uL30"/>
</dbReference>
<evidence type="ECO:0000259" key="4">
    <source>
        <dbReference type="Pfam" id="PF00327"/>
    </source>
</evidence>
<dbReference type="InterPro" id="IPR012988">
    <property type="entry name" value="Ribosomal_uL30_N_euk"/>
</dbReference>
<reference evidence="6" key="1">
    <citation type="submission" date="2019-04" db="EMBL/GenBank/DDBJ databases">
        <title>Genome assembly of Zosterops borbonicus 15179.</title>
        <authorList>
            <person name="Leroy T."/>
            <person name="Anselmetti Y."/>
            <person name="Tilak M.-K."/>
            <person name="Nabholz B."/>
        </authorList>
    </citation>
    <scope>NUCLEOTIDE SEQUENCE</scope>
    <source>
        <strain evidence="6">HGM_15179</strain>
        <tissue evidence="6">Muscle</tissue>
    </source>
</reference>
<evidence type="ECO:0000259" key="5">
    <source>
        <dbReference type="Pfam" id="PF08079"/>
    </source>
</evidence>
<dbReference type="PANTHER" id="PTHR11524:SF13">
    <property type="entry name" value="RIBOSOMAL PROTEIN UL30-LIKE"/>
    <property type="match status" value="1"/>
</dbReference>
<dbReference type="Pfam" id="PF08079">
    <property type="entry name" value="Ribosomal_L30_N"/>
    <property type="match status" value="1"/>
</dbReference>
<dbReference type="InterPro" id="IPR036919">
    <property type="entry name" value="Ribo_uL30_ferredoxin-like_sf"/>
</dbReference>
<dbReference type="PANTHER" id="PTHR11524">
    <property type="entry name" value="60S RIBOSOMAL PROTEIN L7"/>
    <property type="match status" value="1"/>
</dbReference>
<dbReference type="FunFam" id="3.30.1390.20:FF:000004">
    <property type="entry name" value="60S ribosomal protein L7"/>
    <property type="match status" value="1"/>
</dbReference>
<dbReference type="CDD" id="cd01657">
    <property type="entry name" value="Ribosomal_L7_archeal_euk"/>
    <property type="match status" value="1"/>
</dbReference>
<feature type="domain" description="Large ribosomal subunit protein uL30 N-terminal eukaryotes" evidence="5">
    <location>
        <begin position="95"/>
        <end position="162"/>
    </location>
</feature>
<dbReference type="PROSITE" id="PS00634">
    <property type="entry name" value="RIBOSOMAL_L30"/>
    <property type="match status" value="1"/>
</dbReference>
<feature type="domain" description="Large ribosomal subunit protein uL30-like ferredoxin-like fold" evidence="4">
    <location>
        <begin position="168"/>
        <end position="218"/>
    </location>
</feature>
<accession>A0A8K1LFA7</accession>
<dbReference type="InterPro" id="IPR005998">
    <property type="entry name" value="Ribosomal_uL30_euk"/>
</dbReference>
<feature type="non-terminal residue" evidence="6">
    <location>
        <position position="1"/>
    </location>
</feature>
<proteinExistence type="inferred from homology"/>
<dbReference type="SUPFAM" id="SSF55129">
    <property type="entry name" value="Ribosomal protein L30p/L7e"/>
    <property type="match status" value="1"/>
</dbReference>
<dbReference type="GO" id="GO:0003723">
    <property type="term" value="F:RNA binding"/>
    <property type="evidence" value="ECO:0007669"/>
    <property type="project" value="InterPro"/>
</dbReference>
<dbReference type="NCBIfam" id="TIGR01310">
    <property type="entry name" value="uL30_euk"/>
    <property type="match status" value="1"/>
</dbReference>
<organism evidence="6 7">
    <name type="scientific">Zosterops borbonicus</name>
    <dbReference type="NCBI Taxonomy" id="364589"/>
    <lineage>
        <taxon>Eukaryota</taxon>
        <taxon>Metazoa</taxon>
        <taxon>Chordata</taxon>
        <taxon>Craniata</taxon>
        <taxon>Vertebrata</taxon>
        <taxon>Euteleostomi</taxon>
        <taxon>Archelosauria</taxon>
        <taxon>Archosauria</taxon>
        <taxon>Dinosauria</taxon>
        <taxon>Saurischia</taxon>
        <taxon>Theropoda</taxon>
        <taxon>Coelurosauria</taxon>
        <taxon>Aves</taxon>
        <taxon>Neognathae</taxon>
        <taxon>Neoaves</taxon>
        <taxon>Telluraves</taxon>
        <taxon>Australaves</taxon>
        <taxon>Passeriformes</taxon>
        <taxon>Sylvioidea</taxon>
        <taxon>Zosteropidae</taxon>
        <taxon>Zosterops</taxon>
    </lineage>
</organism>
<dbReference type="GO" id="GO:0000463">
    <property type="term" value="P:maturation of LSU-rRNA from tricistronic rRNA transcript (SSU-rRNA, 5.8S rRNA, LSU-rRNA)"/>
    <property type="evidence" value="ECO:0007669"/>
    <property type="project" value="TreeGrafter"/>
</dbReference>
<evidence type="ECO:0000256" key="3">
    <source>
        <dbReference type="ARBA" id="ARBA00023274"/>
    </source>
</evidence>
<dbReference type="InterPro" id="IPR035808">
    <property type="entry name" value="Ribosomal_uL30_euk_arc"/>
</dbReference>
<dbReference type="InterPro" id="IPR016082">
    <property type="entry name" value="Ribosomal_uL30_ferredoxin-like"/>
</dbReference>
<dbReference type="GO" id="GO:0022625">
    <property type="term" value="C:cytosolic large ribosomal subunit"/>
    <property type="evidence" value="ECO:0007669"/>
    <property type="project" value="TreeGrafter"/>
</dbReference>
<evidence type="ECO:0000313" key="6">
    <source>
        <dbReference type="EMBL" id="TRZ11825.1"/>
    </source>
</evidence>
<name>A0A8K1LFA7_9PASS</name>
<comment type="caution">
    <text evidence="6">The sequence shown here is derived from an EMBL/GenBank/DDBJ whole genome shotgun (WGS) entry which is preliminary data.</text>
</comment>
<dbReference type="EMBL" id="SWJQ01000658">
    <property type="protein sequence ID" value="TRZ11825.1"/>
    <property type="molecule type" value="Genomic_DNA"/>
</dbReference>
<keyword evidence="3" id="KW-0687">Ribonucleoprotein</keyword>
<dbReference type="Proteomes" id="UP000796761">
    <property type="component" value="Unassembled WGS sequence"/>
</dbReference>
<evidence type="ECO:0008006" key="8">
    <source>
        <dbReference type="Google" id="ProtNLM"/>
    </source>
</evidence>
<evidence type="ECO:0000256" key="2">
    <source>
        <dbReference type="ARBA" id="ARBA00022980"/>
    </source>
</evidence>
<keyword evidence="7" id="KW-1185">Reference proteome</keyword>
<evidence type="ECO:0000256" key="1">
    <source>
        <dbReference type="ARBA" id="ARBA00007594"/>
    </source>
</evidence>
<dbReference type="InterPro" id="IPR018038">
    <property type="entry name" value="Ribosomal_uL30_CS"/>
</dbReference>
<comment type="similarity">
    <text evidence="1">Belongs to the universal ribosomal protein uL30 family.</text>
</comment>
<dbReference type="OrthoDB" id="28644at2759"/>